<keyword evidence="5 16" id="KW-0812">Transmembrane</keyword>
<sequence length="685" mass="74422">MSSSPFLKLLLLLPPLLFLLSPVIGASPLYNICGSTGNFSANSTYQTNLRSLLSSLASNVSASGFTSDTAGQLPDQVYGFSLCRGDVNSSACSSCVGTATQDIQQMCPYDKEATIWYDFCLLRFSNARILSDTDNSPEFYMWNVNNVTRPDRFSKLLTLLLNRTTESAEKSAKKFATGTVSNFTSAFPTVYGLVQCTPDLSRTDCGTCLRGLYDQLPSLLVGKEGGRVIGVRCNMRYEVYYFYQGKPTLALTAPVETASEPTPPPASPPLATPAVPQPGGGGGGTKKNAIGIVLAIAIPAATAVVMLISIVCVCYWRKRKQTKKPPHETEEEQIPSVESLLFDLSTIRLATANFSTENKIGEGGFGAVYMGLLPDGRQIAVKRLSNTSGQGLGELKNELVLVAKLQHRNLVKLLGVCLEEEKMIIYEFVTNGSLDTFLFDPARGEQLHWGIRYKIITGIARGLLYLHEESQLRIIHRDLKASNILLDAEMNPKISDFGLAKLFGGDQTQGTTNRVVGTFGYMAPEYAMQGKFSIKSDVFSFGVLVLEILTGRKNSGTYDSDVAEDLLSYIWEKWQGGRAMEIVDPALGGQYQGGDVLRCVQVGLLCVQENPYDRPTMSTVAVMLNSETVSLQSPSRPAFCVGKSGANPNLSSSTNSGLPVEKSDRQTKSFPLSPNEVSVSEIEPR</sequence>
<dbReference type="InterPro" id="IPR002902">
    <property type="entry name" value="GNK2"/>
</dbReference>
<comment type="subcellular location">
    <subcellularLocation>
        <location evidence="1">Membrane</location>
        <topology evidence="1">Single-pass membrane protein</topology>
    </subcellularLocation>
</comment>
<dbReference type="PANTHER" id="PTHR27002:SF1040">
    <property type="entry name" value="OS07G0538400 PROTEIN"/>
    <property type="match status" value="1"/>
</dbReference>
<evidence type="ECO:0000256" key="7">
    <source>
        <dbReference type="ARBA" id="ARBA00022737"/>
    </source>
</evidence>
<dbReference type="FunFam" id="3.30.200.20:FF:000142">
    <property type="entry name" value="Cysteine-rich receptor-like protein kinase 10"/>
    <property type="match status" value="1"/>
</dbReference>
<dbReference type="InterPro" id="IPR038408">
    <property type="entry name" value="GNK2_sf"/>
</dbReference>
<dbReference type="Gene3D" id="3.30.200.20">
    <property type="entry name" value="Phosphorylase Kinase, domain 1"/>
    <property type="match status" value="1"/>
</dbReference>
<dbReference type="InterPro" id="IPR000719">
    <property type="entry name" value="Prot_kinase_dom"/>
</dbReference>
<feature type="signal peptide" evidence="17">
    <location>
        <begin position="1"/>
        <end position="25"/>
    </location>
</feature>
<evidence type="ECO:0000256" key="6">
    <source>
        <dbReference type="ARBA" id="ARBA00022729"/>
    </source>
</evidence>
<keyword evidence="7" id="KW-0677">Repeat</keyword>
<feature type="region of interest" description="Disordered" evidence="15">
    <location>
        <begin position="256"/>
        <end position="282"/>
    </location>
</feature>
<dbReference type="FunFam" id="3.30.430.20:FF:000002">
    <property type="entry name" value="Cysteine-rich receptor-like protein kinase 10"/>
    <property type="match status" value="1"/>
</dbReference>
<keyword evidence="8 14" id="KW-0547">Nucleotide-binding</keyword>
<dbReference type="FunFam" id="3.30.430.20:FF:000003">
    <property type="entry name" value="Cysteine-rich RLK (RECEPTOR-like protein kinase) 10"/>
    <property type="match status" value="1"/>
</dbReference>
<feature type="compositionally biased region" description="Polar residues" evidence="15">
    <location>
        <begin position="668"/>
        <end position="678"/>
    </location>
</feature>
<dbReference type="GO" id="GO:0006979">
    <property type="term" value="P:response to oxidative stress"/>
    <property type="evidence" value="ECO:0007669"/>
    <property type="project" value="UniProtKB-ARBA"/>
</dbReference>
<dbReference type="EMBL" id="JAQQAF010000005">
    <property type="protein sequence ID" value="KAJ8483604.1"/>
    <property type="molecule type" value="Genomic_DNA"/>
</dbReference>
<evidence type="ECO:0000256" key="13">
    <source>
        <dbReference type="ARBA" id="ARBA00023180"/>
    </source>
</evidence>
<evidence type="ECO:0000256" key="5">
    <source>
        <dbReference type="ARBA" id="ARBA00022692"/>
    </source>
</evidence>
<name>A0AAV8QUN3_ENSVE</name>
<evidence type="ECO:0000313" key="21">
    <source>
        <dbReference type="Proteomes" id="UP001222027"/>
    </source>
</evidence>
<dbReference type="Gene3D" id="3.30.430.20">
    <property type="entry name" value="Gnk2 domain, C-X8-C-X2-C motif"/>
    <property type="match status" value="2"/>
</dbReference>
<keyword evidence="21" id="KW-1185">Reference proteome</keyword>
<keyword evidence="4" id="KW-0808">Transferase</keyword>
<dbReference type="PROSITE" id="PS00107">
    <property type="entry name" value="PROTEIN_KINASE_ATP"/>
    <property type="match status" value="1"/>
</dbReference>
<keyword evidence="9" id="KW-0418">Kinase</keyword>
<dbReference type="SMART" id="SM00220">
    <property type="entry name" value="S_TKc"/>
    <property type="match status" value="1"/>
</dbReference>
<feature type="domain" description="Gnk2-homologous" evidence="19">
    <location>
        <begin position="27"/>
        <end position="129"/>
    </location>
</feature>
<keyword evidence="10 14" id="KW-0067">ATP-binding</keyword>
<evidence type="ECO:0000256" key="1">
    <source>
        <dbReference type="ARBA" id="ARBA00004167"/>
    </source>
</evidence>
<dbReference type="PROSITE" id="PS00108">
    <property type="entry name" value="PROTEIN_KINASE_ST"/>
    <property type="match status" value="1"/>
</dbReference>
<keyword evidence="3" id="KW-0597">Phosphoprotein</keyword>
<dbReference type="Pfam" id="PF07714">
    <property type="entry name" value="PK_Tyr_Ser-Thr"/>
    <property type="match status" value="1"/>
</dbReference>
<dbReference type="GO" id="GO:0005524">
    <property type="term" value="F:ATP binding"/>
    <property type="evidence" value="ECO:0007669"/>
    <property type="project" value="UniProtKB-UniRule"/>
</dbReference>
<feature type="compositionally biased region" description="Polar residues" evidence="15">
    <location>
        <begin position="646"/>
        <end position="657"/>
    </location>
</feature>
<dbReference type="PANTHER" id="PTHR27002">
    <property type="entry name" value="RECEPTOR-LIKE SERINE/THREONINE-PROTEIN KINASE SD1-8"/>
    <property type="match status" value="1"/>
</dbReference>
<dbReference type="FunFam" id="1.10.510.10:FF:000129">
    <property type="entry name" value="cysteine-rich receptor-like protein kinase 10"/>
    <property type="match status" value="1"/>
</dbReference>
<accession>A0AAV8QUN3</accession>
<evidence type="ECO:0000256" key="10">
    <source>
        <dbReference type="ARBA" id="ARBA00022840"/>
    </source>
</evidence>
<evidence type="ECO:0000256" key="11">
    <source>
        <dbReference type="ARBA" id="ARBA00022989"/>
    </source>
</evidence>
<dbReference type="CDD" id="cd23509">
    <property type="entry name" value="Gnk2-like"/>
    <property type="match status" value="2"/>
</dbReference>
<dbReference type="CDD" id="cd14066">
    <property type="entry name" value="STKc_IRAK"/>
    <property type="match status" value="1"/>
</dbReference>
<keyword evidence="13" id="KW-0325">Glycoprotein</keyword>
<keyword evidence="12 16" id="KW-0472">Membrane</keyword>
<feature type="domain" description="Protein kinase" evidence="18">
    <location>
        <begin position="354"/>
        <end position="629"/>
    </location>
</feature>
<comment type="caution">
    <text evidence="20">The sequence shown here is derived from an EMBL/GenBank/DDBJ whole genome shotgun (WGS) entry which is preliminary data.</text>
</comment>
<evidence type="ECO:0008006" key="22">
    <source>
        <dbReference type="Google" id="ProtNLM"/>
    </source>
</evidence>
<gene>
    <name evidence="20" type="ORF">OPV22_016089</name>
</gene>
<evidence type="ECO:0000256" key="12">
    <source>
        <dbReference type="ARBA" id="ARBA00023136"/>
    </source>
</evidence>
<dbReference type="PROSITE" id="PS51473">
    <property type="entry name" value="GNK2"/>
    <property type="match status" value="2"/>
</dbReference>
<feature type="binding site" evidence="14">
    <location>
        <position position="382"/>
    </location>
    <ligand>
        <name>ATP</name>
        <dbReference type="ChEBI" id="CHEBI:30616"/>
    </ligand>
</feature>
<evidence type="ECO:0000256" key="14">
    <source>
        <dbReference type="PROSITE-ProRule" id="PRU10141"/>
    </source>
</evidence>
<organism evidence="20 21">
    <name type="scientific">Ensete ventricosum</name>
    <name type="common">Abyssinian banana</name>
    <name type="synonym">Musa ensete</name>
    <dbReference type="NCBI Taxonomy" id="4639"/>
    <lineage>
        <taxon>Eukaryota</taxon>
        <taxon>Viridiplantae</taxon>
        <taxon>Streptophyta</taxon>
        <taxon>Embryophyta</taxon>
        <taxon>Tracheophyta</taxon>
        <taxon>Spermatophyta</taxon>
        <taxon>Magnoliopsida</taxon>
        <taxon>Liliopsida</taxon>
        <taxon>Zingiberales</taxon>
        <taxon>Musaceae</taxon>
        <taxon>Ensete</taxon>
    </lineage>
</organism>
<protein>
    <recommendedName>
        <fullName evidence="22">Cysteine-rich receptor-like protein kinase 10</fullName>
    </recommendedName>
</protein>
<feature type="region of interest" description="Disordered" evidence="15">
    <location>
        <begin position="642"/>
        <end position="685"/>
    </location>
</feature>
<keyword evidence="2" id="KW-0723">Serine/threonine-protein kinase</keyword>
<dbReference type="SUPFAM" id="SSF56112">
    <property type="entry name" value="Protein kinase-like (PK-like)"/>
    <property type="match status" value="1"/>
</dbReference>
<feature type="domain" description="Gnk2-homologous" evidence="19">
    <location>
        <begin position="135"/>
        <end position="242"/>
    </location>
</feature>
<evidence type="ECO:0000256" key="8">
    <source>
        <dbReference type="ARBA" id="ARBA00022741"/>
    </source>
</evidence>
<keyword evidence="11 16" id="KW-1133">Transmembrane helix</keyword>
<dbReference type="InterPro" id="IPR008271">
    <property type="entry name" value="Ser/Thr_kinase_AS"/>
</dbReference>
<evidence type="ECO:0000256" key="4">
    <source>
        <dbReference type="ARBA" id="ARBA00022679"/>
    </source>
</evidence>
<keyword evidence="6 17" id="KW-0732">Signal</keyword>
<proteinExistence type="predicted"/>
<dbReference type="InterPro" id="IPR001245">
    <property type="entry name" value="Ser-Thr/Tyr_kinase_cat_dom"/>
</dbReference>
<feature type="transmembrane region" description="Helical" evidence="16">
    <location>
        <begin position="292"/>
        <end position="316"/>
    </location>
</feature>
<dbReference type="Gene3D" id="1.10.510.10">
    <property type="entry name" value="Transferase(Phosphotransferase) domain 1"/>
    <property type="match status" value="1"/>
</dbReference>
<evidence type="ECO:0000256" key="16">
    <source>
        <dbReference type="SAM" id="Phobius"/>
    </source>
</evidence>
<dbReference type="InterPro" id="IPR011009">
    <property type="entry name" value="Kinase-like_dom_sf"/>
</dbReference>
<reference evidence="20 21" key="1">
    <citation type="submission" date="2022-12" db="EMBL/GenBank/DDBJ databases">
        <title>Chromosome-scale assembly of the Ensete ventricosum genome.</title>
        <authorList>
            <person name="Dussert Y."/>
            <person name="Stocks J."/>
            <person name="Wendawek A."/>
            <person name="Woldeyes F."/>
            <person name="Nichols R.A."/>
            <person name="Borrell J.S."/>
        </authorList>
    </citation>
    <scope>NUCLEOTIDE SEQUENCE [LARGE SCALE GENOMIC DNA]</scope>
    <source>
        <strain evidence="21">cv. Maze</strain>
        <tissue evidence="20">Seeds</tissue>
    </source>
</reference>
<feature type="compositionally biased region" description="Pro residues" evidence="15">
    <location>
        <begin position="261"/>
        <end position="271"/>
    </location>
</feature>
<dbReference type="AlphaFoldDB" id="A0AAV8QUN3"/>
<dbReference type="Proteomes" id="UP001222027">
    <property type="component" value="Unassembled WGS sequence"/>
</dbReference>
<evidence type="ECO:0000256" key="17">
    <source>
        <dbReference type="SAM" id="SignalP"/>
    </source>
</evidence>
<evidence type="ECO:0000259" key="18">
    <source>
        <dbReference type="PROSITE" id="PS50011"/>
    </source>
</evidence>
<dbReference type="GO" id="GO:0004674">
    <property type="term" value="F:protein serine/threonine kinase activity"/>
    <property type="evidence" value="ECO:0007669"/>
    <property type="project" value="UniProtKB-KW"/>
</dbReference>
<evidence type="ECO:0000313" key="20">
    <source>
        <dbReference type="EMBL" id="KAJ8483604.1"/>
    </source>
</evidence>
<feature type="chain" id="PRO_5043832552" description="Cysteine-rich receptor-like protein kinase 10" evidence="17">
    <location>
        <begin position="26"/>
        <end position="685"/>
    </location>
</feature>
<dbReference type="Pfam" id="PF01657">
    <property type="entry name" value="Stress-antifung"/>
    <property type="match status" value="2"/>
</dbReference>
<evidence type="ECO:0000259" key="19">
    <source>
        <dbReference type="PROSITE" id="PS51473"/>
    </source>
</evidence>
<evidence type="ECO:0000256" key="3">
    <source>
        <dbReference type="ARBA" id="ARBA00022553"/>
    </source>
</evidence>
<dbReference type="GO" id="GO:0005886">
    <property type="term" value="C:plasma membrane"/>
    <property type="evidence" value="ECO:0007669"/>
    <property type="project" value="TreeGrafter"/>
</dbReference>
<evidence type="ECO:0000256" key="15">
    <source>
        <dbReference type="SAM" id="MobiDB-lite"/>
    </source>
</evidence>
<evidence type="ECO:0000256" key="9">
    <source>
        <dbReference type="ARBA" id="ARBA00022777"/>
    </source>
</evidence>
<dbReference type="InterPro" id="IPR017441">
    <property type="entry name" value="Protein_kinase_ATP_BS"/>
</dbReference>
<evidence type="ECO:0000256" key="2">
    <source>
        <dbReference type="ARBA" id="ARBA00022527"/>
    </source>
</evidence>
<dbReference type="PROSITE" id="PS50011">
    <property type="entry name" value="PROTEIN_KINASE_DOM"/>
    <property type="match status" value="1"/>
</dbReference>